<evidence type="ECO:0000256" key="1">
    <source>
        <dbReference type="SAM" id="SignalP"/>
    </source>
</evidence>
<name>A0A538TW67_UNCEI</name>
<reference evidence="2 3" key="1">
    <citation type="journal article" date="2019" name="Nat. Microbiol.">
        <title>Mediterranean grassland soil C-N compound turnover is dependent on rainfall and depth, and is mediated by genomically divergent microorganisms.</title>
        <authorList>
            <person name="Diamond S."/>
            <person name="Andeer P.F."/>
            <person name="Li Z."/>
            <person name="Crits-Christoph A."/>
            <person name="Burstein D."/>
            <person name="Anantharaman K."/>
            <person name="Lane K.R."/>
            <person name="Thomas B.C."/>
            <person name="Pan C."/>
            <person name="Northen T.R."/>
            <person name="Banfield J.F."/>
        </authorList>
    </citation>
    <scope>NUCLEOTIDE SEQUENCE [LARGE SCALE GENOMIC DNA]</scope>
    <source>
        <strain evidence="2">WS_8</strain>
    </source>
</reference>
<dbReference type="EMBL" id="VBOY01000028">
    <property type="protein sequence ID" value="TMQ67828.1"/>
    <property type="molecule type" value="Genomic_DNA"/>
</dbReference>
<accession>A0A538TW67</accession>
<evidence type="ECO:0000313" key="3">
    <source>
        <dbReference type="Proteomes" id="UP000316609"/>
    </source>
</evidence>
<sequence length="285" mass="30351">MRPRALVVGILCVIAGPLASARALAGPLGPAASGSPLALSQIDDLPPADVSDGTEEAEARLVFRPAPPRGGILESIRYRPRRSYYPHERRESYGYRPQGFSQVHLGFFDPEGHPSTGILVGFRGGLAVDPHIQIGANLDWRHKGESDAIVVRQSVGPGGETITTKQDLERSSSDLIPLLAFLQVSAGDVGVIPYFGVAGGYEALFLSARNFQTGEKFDGTFDGFGWQAWGGAALPLSSNARLNAEVFVNGAELGRDVDDPSTGQTLRETVDMDGAGMRFGLAWGF</sequence>
<gene>
    <name evidence="2" type="ORF">E6K78_03365</name>
</gene>
<comment type="caution">
    <text evidence="2">The sequence shown here is derived from an EMBL/GenBank/DDBJ whole genome shotgun (WGS) entry which is preliminary data.</text>
</comment>
<protein>
    <recommendedName>
        <fullName evidence="4">Outer membrane protein beta-barrel domain-containing protein</fullName>
    </recommendedName>
</protein>
<feature type="signal peptide" evidence="1">
    <location>
        <begin position="1"/>
        <end position="25"/>
    </location>
</feature>
<evidence type="ECO:0000313" key="2">
    <source>
        <dbReference type="EMBL" id="TMQ67828.1"/>
    </source>
</evidence>
<organism evidence="2 3">
    <name type="scientific">Eiseniibacteriota bacterium</name>
    <dbReference type="NCBI Taxonomy" id="2212470"/>
    <lineage>
        <taxon>Bacteria</taxon>
        <taxon>Candidatus Eiseniibacteriota</taxon>
    </lineage>
</organism>
<proteinExistence type="predicted"/>
<dbReference type="Gene3D" id="2.40.160.20">
    <property type="match status" value="1"/>
</dbReference>
<feature type="chain" id="PRO_5022153090" description="Outer membrane protein beta-barrel domain-containing protein" evidence="1">
    <location>
        <begin position="26"/>
        <end position="285"/>
    </location>
</feature>
<dbReference type="InterPro" id="IPR011250">
    <property type="entry name" value="OMP/PagP_B-barrel"/>
</dbReference>
<evidence type="ECO:0008006" key="4">
    <source>
        <dbReference type="Google" id="ProtNLM"/>
    </source>
</evidence>
<keyword evidence="1" id="KW-0732">Signal</keyword>
<dbReference type="AlphaFoldDB" id="A0A538TW67"/>
<dbReference type="SUPFAM" id="SSF56925">
    <property type="entry name" value="OMPA-like"/>
    <property type="match status" value="1"/>
</dbReference>
<dbReference type="Proteomes" id="UP000316609">
    <property type="component" value="Unassembled WGS sequence"/>
</dbReference>